<proteinExistence type="inferred from homology"/>
<dbReference type="Gene3D" id="1.20.58.480">
    <property type="match status" value="1"/>
</dbReference>
<dbReference type="EMBL" id="JACAZE010000001">
    <property type="protein sequence ID" value="KAF7322372.1"/>
    <property type="molecule type" value="Genomic_DNA"/>
</dbReference>
<evidence type="ECO:0008006" key="7">
    <source>
        <dbReference type="Google" id="ProtNLM"/>
    </source>
</evidence>
<dbReference type="GO" id="GO:0034354">
    <property type="term" value="P:'de novo' NAD+ biosynthetic process from L-tryptophan"/>
    <property type="evidence" value="ECO:0007669"/>
    <property type="project" value="TreeGrafter"/>
</dbReference>
<dbReference type="Proteomes" id="UP000613580">
    <property type="component" value="Unassembled WGS sequence"/>
</dbReference>
<sequence>MNVVIDLLPSPHQYLSHAVDLFVGWPLSATRKSVDKRRAADFDVDVWESGFFPRQPLARLPRAYAAWERALDSAATELSLWEDESDEAAAKRVSGEAWRQQVRSWPVIDTEPLQCNLRLAQRAHLVLAWLVHYYVHSAPEPAPGQPFVVPKSLAVPLVAISQHLGIAPILTFADTVLWNWEFIDASKPFSIDNMRFVNLFSGTEDERNFYLTSAQAEFRGIEMLRIIDEYNNLPNIEGDMTAISKVARDLARLAGIIADISDIIQGVRAVVDPHVFYWDLRPWFEGSDAKGPEAPGWVYEGVEDSDALDLSGPSAGQSSVMHALDVFLDVDHKLRSRRYPAPSAENKRADHGFMDRMRRYMPGKHRDYLTWISTPSARAAGRVSLRELAGRTPQLREPFDNAVMALKKLRDLHMRIACLYIVTQSRTTPSAYAGCPVASMMERLQKSRAAGEGPTRGTGGNELSLLLKAGRDATRRTLLKDN</sequence>
<comment type="caution">
    <text evidence="5">The sequence shown here is derived from an EMBL/GenBank/DDBJ whole genome shotgun (WGS) entry which is preliminary data.</text>
</comment>
<accession>A0A8H6TT63</accession>
<dbReference type="InterPro" id="IPR000898">
    <property type="entry name" value="Indolamine_dOase"/>
</dbReference>
<keyword evidence="2 4" id="KW-0479">Metal-binding</keyword>
<evidence type="ECO:0000313" key="5">
    <source>
        <dbReference type="EMBL" id="KAF7322372.1"/>
    </source>
</evidence>
<protein>
    <recommendedName>
        <fullName evidence="7">Indoleamine 2,3-dioxygenase</fullName>
    </recommendedName>
</protein>
<name>A0A8H6TT63_MYCCL</name>
<reference evidence="5" key="1">
    <citation type="submission" date="2020-05" db="EMBL/GenBank/DDBJ databases">
        <title>Mycena genomes resolve the evolution of fungal bioluminescence.</title>
        <authorList>
            <person name="Tsai I.J."/>
        </authorList>
    </citation>
    <scope>NUCLEOTIDE SEQUENCE</scope>
    <source>
        <strain evidence="5">110903Hualien_Pintung</strain>
    </source>
</reference>
<dbReference type="GO" id="GO:0020037">
    <property type="term" value="F:heme binding"/>
    <property type="evidence" value="ECO:0007669"/>
    <property type="project" value="InterPro"/>
</dbReference>
<keyword evidence="6" id="KW-1185">Reference proteome</keyword>
<evidence type="ECO:0000313" key="6">
    <source>
        <dbReference type="Proteomes" id="UP000613580"/>
    </source>
</evidence>
<dbReference type="Pfam" id="PF01231">
    <property type="entry name" value="IDO"/>
    <property type="match status" value="1"/>
</dbReference>
<evidence type="ECO:0000256" key="3">
    <source>
        <dbReference type="ARBA" id="ARBA00023004"/>
    </source>
</evidence>
<comment type="similarity">
    <text evidence="1">Belongs to the indoleamine 2,3-dioxygenase family.</text>
</comment>
<organism evidence="5 6">
    <name type="scientific">Mycena chlorophos</name>
    <name type="common">Agaric fungus</name>
    <name type="synonym">Agaricus chlorophos</name>
    <dbReference type="NCBI Taxonomy" id="658473"/>
    <lineage>
        <taxon>Eukaryota</taxon>
        <taxon>Fungi</taxon>
        <taxon>Dikarya</taxon>
        <taxon>Basidiomycota</taxon>
        <taxon>Agaricomycotina</taxon>
        <taxon>Agaricomycetes</taxon>
        <taxon>Agaricomycetidae</taxon>
        <taxon>Agaricales</taxon>
        <taxon>Marasmiineae</taxon>
        <taxon>Mycenaceae</taxon>
        <taxon>Mycena</taxon>
    </lineage>
</organism>
<dbReference type="SUPFAM" id="SSF140959">
    <property type="entry name" value="Indolic compounds 2,3-dioxygenase-like"/>
    <property type="match status" value="1"/>
</dbReference>
<dbReference type="GO" id="GO:0005737">
    <property type="term" value="C:cytoplasm"/>
    <property type="evidence" value="ECO:0007669"/>
    <property type="project" value="TreeGrafter"/>
</dbReference>
<dbReference type="AlphaFoldDB" id="A0A8H6TT63"/>
<keyword evidence="4" id="KW-0349">Heme</keyword>
<evidence type="ECO:0000256" key="1">
    <source>
        <dbReference type="ARBA" id="ARBA00007119"/>
    </source>
</evidence>
<evidence type="ECO:0000256" key="4">
    <source>
        <dbReference type="PIRSR" id="PIRSR600898-1"/>
    </source>
</evidence>
<feature type="binding site" description="proximal binding residue" evidence="4">
    <location>
        <position position="413"/>
    </location>
    <ligand>
        <name>heme b</name>
        <dbReference type="ChEBI" id="CHEBI:60344"/>
    </ligand>
    <ligandPart>
        <name>Fe</name>
        <dbReference type="ChEBI" id="CHEBI:18248"/>
    </ligandPart>
</feature>
<dbReference type="GO" id="GO:0019441">
    <property type="term" value="P:L-tryptophan catabolic process to kynurenine"/>
    <property type="evidence" value="ECO:0007669"/>
    <property type="project" value="InterPro"/>
</dbReference>
<dbReference type="GO" id="GO:0033754">
    <property type="term" value="F:indoleamine 2,3-dioxygenase activity"/>
    <property type="evidence" value="ECO:0007669"/>
    <property type="project" value="TreeGrafter"/>
</dbReference>
<gene>
    <name evidence="5" type="ORF">HMN09_00015100</name>
</gene>
<dbReference type="PANTHER" id="PTHR28657">
    <property type="entry name" value="INDOLEAMINE 2,3-DIOXYGENASE"/>
    <property type="match status" value="1"/>
</dbReference>
<dbReference type="OrthoDB" id="540174at2759"/>
<evidence type="ECO:0000256" key="2">
    <source>
        <dbReference type="ARBA" id="ARBA00022723"/>
    </source>
</evidence>
<dbReference type="GO" id="GO:0046872">
    <property type="term" value="F:metal ion binding"/>
    <property type="evidence" value="ECO:0007669"/>
    <property type="project" value="UniProtKB-KW"/>
</dbReference>
<keyword evidence="3 4" id="KW-0408">Iron</keyword>
<dbReference type="PANTHER" id="PTHR28657:SF5">
    <property type="entry name" value="INDOLEAMINE 2,3-DIOXYGENASE"/>
    <property type="match status" value="1"/>
</dbReference>
<dbReference type="InterPro" id="IPR037217">
    <property type="entry name" value="Trp/Indoleamine_2_3_dOase-like"/>
</dbReference>